<feature type="transmembrane region" description="Helical" evidence="2">
    <location>
        <begin position="252"/>
        <end position="273"/>
    </location>
</feature>
<protein>
    <submittedName>
        <fullName evidence="3">Uncharacterized protein</fullName>
    </submittedName>
</protein>
<feature type="transmembrane region" description="Helical" evidence="2">
    <location>
        <begin position="185"/>
        <end position="205"/>
    </location>
</feature>
<organism evidence="3 4">
    <name type="scientific">Arcanobacterium canis</name>
    <dbReference type="NCBI Taxonomy" id="999183"/>
    <lineage>
        <taxon>Bacteria</taxon>
        <taxon>Bacillati</taxon>
        <taxon>Actinomycetota</taxon>
        <taxon>Actinomycetes</taxon>
        <taxon>Actinomycetales</taxon>
        <taxon>Actinomycetaceae</taxon>
        <taxon>Arcanobacterium</taxon>
    </lineage>
</organism>
<dbReference type="RefSeq" id="WP_278012937.1">
    <property type="nucleotide sequence ID" value="NZ_CP121208.1"/>
</dbReference>
<keyword evidence="2" id="KW-0812">Transmembrane</keyword>
<evidence type="ECO:0000313" key="3">
    <source>
        <dbReference type="EMBL" id="WFM83542.1"/>
    </source>
</evidence>
<proteinExistence type="predicted"/>
<name>A0ABY8FYF8_9ACTO</name>
<keyword evidence="2" id="KW-1133">Transmembrane helix</keyword>
<feature type="transmembrane region" description="Helical" evidence="2">
    <location>
        <begin position="225"/>
        <end position="245"/>
    </location>
</feature>
<feature type="region of interest" description="Disordered" evidence="1">
    <location>
        <begin position="1"/>
        <end position="106"/>
    </location>
</feature>
<reference evidence="3 4" key="1">
    <citation type="submission" date="2023-03" db="EMBL/GenBank/DDBJ databases">
        <title>Complete genome of Arcanobacterium canis strain DSM 25104 isolated in 2010 from a canine otitis externa in Germany.</title>
        <authorList>
            <person name="Borowiak M."/>
            <person name="Kreitlow A."/>
            <person name="Malorny B."/>
            <person name="Laemmler C."/>
            <person name="Prenger-Berninghoff E."/>
            <person name="Ploetz M."/>
            <person name="Abdulmawjood A."/>
        </authorList>
    </citation>
    <scope>NUCLEOTIDE SEQUENCE [LARGE SCALE GENOMIC DNA]</scope>
    <source>
        <strain evidence="3 4">DSM 25104</strain>
    </source>
</reference>
<keyword evidence="2" id="KW-0472">Membrane</keyword>
<evidence type="ECO:0000256" key="2">
    <source>
        <dbReference type="SAM" id="Phobius"/>
    </source>
</evidence>
<dbReference type="EMBL" id="CP121208">
    <property type="protein sequence ID" value="WFM83542.1"/>
    <property type="molecule type" value="Genomic_DNA"/>
</dbReference>
<feature type="compositionally biased region" description="Polar residues" evidence="1">
    <location>
        <begin position="1"/>
        <end position="13"/>
    </location>
</feature>
<accession>A0ABY8FYF8</accession>
<feature type="compositionally biased region" description="Acidic residues" evidence="1">
    <location>
        <begin position="19"/>
        <end position="29"/>
    </location>
</feature>
<feature type="compositionally biased region" description="Basic and acidic residues" evidence="1">
    <location>
        <begin position="75"/>
        <end position="92"/>
    </location>
</feature>
<evidence type="ECO:0000313" key="4">
    <source>
        <dbReference type="Proteomes" id="UP001215216"/>
    </source>
</evidence>
<feature type="transmembrane region" description="Helical" evidence="2">
    <location>
        <begin position="303"/>
        <end position="321"/>
    </location>
</feature>
<sequence>MSTPTDPYNSTKGTPAEDTFLEPLEEETPAGDLHFSHPAPEKPISDEAPAEPLAPFPAHSNFERHVWDNAANDDFPARDETQHDPEDHRSGDTRTANLSDANIPANDHAVTRTSVISAANMEFAPLREFEGEEASPSTASEFEAAPTRHDEWTHAPETLPVVADADSETTALSPSSLEPKKSRGWAHIGSFAVVLLLLPIAWYLLEDSAVRLQTSALSDAATLNTLGLAELVGAFATLALMWMNIRRSALGAIFWGTLVAIAGTVGVCMPSLAKQLTDTIADPFGTYNAFTGNVVYHLTNSSVNGHLALCGFTVMITGIVVHRTRSHQAGPTQMDFVGE</sequence>
<evidence type="ECO:0000256" key="1">
    <source>
        <dbReference type="SAM" id="MobiDB-lite"/>
    </source>
</evidence>
<gene>
    <name evidence="3" type="ORF">P7079_00740</name>
</gene>
<keyword evidence="4" id="KW-1185">Reference proteome</keyword>
<dbReference type="Proteomes" id="UP001215216">
    <property type="component" value="Chromosome"/>
</dbReference>